<evidence type="ECO:0000313" key="27">
    <source>
        <dbReference type="Proteomes" id="UP000247389"/>
    </source>
</evidence>
<organism evidence="18 30">
    <name type="scientific">Halanaerobium congolense</name>
    <dbReference type="NCBI Taxonomy" id="54121"/>
    <lineage>
        <taxon>Bacteria</taxon>
        <taxon>Bacillati</taxon>
        <taxon>Bacillota</taxon>
        <taxon>Clostridia</taxon>
        <taxon>Halanaerobiales</taxon>
        <taxon>Halanaerobiaceae</taxon>
        <taxon>Halanaerobium</taxon>
    </lineage>
</organism>
<dbReference type="EMBL" id="FOHG01000001">
    <property type="protein sequence ID" value="SES61459.1"/>
    <property type="molecule type" value="Genomic_DNA"/>
</dbReference>
<dbReference type="CDD" id="cd06529">
    <property type="entry name" value="S24_LexA-like"/>
    <property type="match status" value="1"/>
</dbReference>
<dbReference type="SUPFAM" id="SSF46785">
    <property type="entry name" value="Winged helix' DNA-binding domain"/>
    <property type="match status" value="1"/>
</dbReference>
<keyword evidence="26" id="KW-1185">Reference proteome</keyword>
<evidence type="ECO:0000313" key="19">
    <source>
        <dbReference type="EMBL" id="SDE73891.1"/>
    </source>
</evidence>
<feature type="domain" description="LexA repressor DNA-binding" evidence="16">
    <location>
        <begin position="1"/>
        <end position="65"/>
    </location>
</feature>
<evidence type="ECO:0000256" key="12">
    <source>
        <dbReference type="ARBA" id="ARBA00023236"/>
    </source>
</evidence>
<keyword evidence="4 13" id="KW-0235">DNA replication</keyword>
<dbReference type="EMBL" id="SOAA01000004">
    <property type="protein sequence ID" value="TDS33763.1"/>
    <property type="molecule type" value="Genomic_DNA"/>
</dbReference>
<dbReference type="Proteomes" id="UP000295472">
    <property type="component" value="Unassembled WGS sequence"/>
</dbReference>
<dbReference type="PANTHER" id="PTHR33516">
    <property type="entry name" value="LEXA REPRESSOR"/>
    <property type="match status" value="1"/>
</dbReference>
<evidence type="ECO:0000313" key="17">
    <source>
        <dbReference type="EMBL" id="PXV69401.1"/>
    </source>
</evidence>
<dbReference type="FunFam" id="1.10.10.10:FF:000009">
    <property type="entry name" value="LexA repressor"/>
    <property type="match status" value="1"/>
</dbReference>
<dbReference type="HAMAP" id="MF_00015">
    <property type="entry name" value="LexA"/>
    <property type="match status" value="1"/>
</dbReference>
<dbReference type="EMBL" id="QICM01000003">
    <property type="protein sequence ID" value="PXV69401.1"/>
    <property type="molecule type" value="Genomic_DNA"/>
</dbReference>
<feature type="active site" description="For autocatalytic cleavage activity" evidence="13">
    <location>
        <position position="167"/>
    </location>
</feature>
<dbReference type="EMBL" id="SOEF01000003">
    <property type="protein sequence ID" value="TDX46827.1"/>
    <property type="molecule type" value="Genomic_DNA"/>
</dbReference>
<evidence type="ECO:0000313" key="18">
    <source>
        <dbReference type="EMBL" id="SDC76395.1"/>
    </source>
</evidence>
<dbReference type="PRINTS" id="PR00726">
    <property type="entry name" value="LEXASERPTASE"/>
</dbReference>
<dbReference type="Proteomes" id="UP000199519">
    <property type="component" value="Unassembled WGS sequence"/>
</dbReference>
<reference evidence="22 29" key="4">
    <citation type="submission" date="2019-03" db="EMBL/GenBank/DDBJ databases">
        <title>Deep subsurface shale carbon reservoir microbial communities from Ohio and West Virginia, USA.</title>
        <authorList>
            <person name="Wrighton K."/>
        </authorList>
    </citation>
    <scope>NUCLEOTIDE SEQUENCE [LARGE SCALE GENOMIC DNA]</scope>
    <source>
        <strain evidence="22 29">UTICA-S4D12</strain>
    </source>
</reference>
<dbReference type="InterPro" id="IPR015927">
    <property type="entry name" value="Peptidase_S24_S26A/B/C"/>
</dbReference>
<dbReference type="OrthoDB" id="9802364at2"/>
<dbReference type="Proteomes" id="UP000247389">
    <property type="component" value="Unassembled WGS sequence"/>
</dbReference>
<dbReference type="GO" id="GO:0003677">
    <property type="term" value="F:DNA binding"/>
    <property type="evidence" value="ECO:0007669"/>
    <property type="project" value="UniProtKB-UniRule"/>
</dbReference>
<dbReference type="GO" id="GO:0006508">
    <property type="term" value="P:proteolysis"/>
    <property type="evidence" value="ECO:0007669"/>
    <property type="project" value="InterPro"/>
</dbReference>
<dbReference type="EC" id="3.4.21.88" evidence="13"/>
<dbReference type="STRING" id="54121.SAMN04515653_10627"/>
<dbReference type="InterPro" id="IPR050077">
    <property type="entry name" value="LexA_repressor"/>
</dbReference>
<dbReference type="Proteomes" id="UP000295758">
    <property type="component" value="Unassembled WGS sequence"/>
</dbReference>
<dbReference type="Gene3D" id="2.10.109.10">
    <property type="entry name" value="Umud Fragment, subunit A"/>
    <property type="match status" value="1"/>
</dbReference>
<feature type="DNA-binding region" description="H-T-H motif" evidence="13">
    <location>
        <begin position="28"/>
        <end position="48"/>
    </location>
</feature>
<dbReference type="InterPro" id="IPR036390">
    <property type="entry name" value="WH_DNA-bd_sf"/>
</dbReference>
<dbReference type="GO" id="GO:0006281">
    <property type="term" value="P:DNA repair"/>
    <property type="evidence" value="ECO:0007669"/>
    <property type="project" value="UniProtKB-UniRule"/>
</dbReference>
<evidence type="ECO:0000313" key="26">
    <source>
        <dbReference type="Proteomes" id="UP000199519"/>
    </source>
</evidence>
<evidence type="ECO:0000259" key="15">
    <source>
        <dbReference type="Pfam" id="PF00717"/>
    </source>
</evidence>
<dbReference type="Pfam" id="PF01726">
    <property type="entry name" value="LexA_DNA_bind"/>
    <property type="match status" value="1"/>
</dbReference>
<dbReference type="RefSeq" id="WP_073155392.1">
    <property type="nucleotide sequence ID" value="NZ_FMYT01000013.1"/>
</dbReference>
<dbReference type="Proteomes" id="UP000324896">
    <property type="component" value="Unassembled WGS sequence"/>
</dbReference>
<evidence type="ECO:0000256" key="8">
    <source>
        <dbReference type="ARBA" id="ARBA00023015"/>
    </source>
</evidence>
<keyword evidence="12 13" id="KW-0742">SOS response</keyword>
<keyword evidence="7 13" id="KW-0068">Autocatalytic cleavage</keyword>
<comment type="similarity">
    <text evidence="1 13 14">Belongs to the peptidase S24 family.</text>
</comment>
<dbReference type="GO" id="GO:0004252">
    <property type="term" value="F:serine-type endopeptidase activity"/>
    <property type="evidence" value="ECO:0007669"/>
    <property type="project" value="UniProtKB-UniRule"/>
</dbReference>
<dbReference type="AlphaFoldDB" id="A0A1G6PAK8"/>
<evidence type="ECO:0000313" key="25">
    <source>
        <dbReference type="Proteomes" id="UP000198945"/>
    </source>
</evidence>
<evidence type="ECO:0000256" key="1">
    <source>
        <dbReference type="ARBA" id="ARBA00007484"/>
    </source>
</evidence>
<comment type="catalytic activity">
    <reaction evidence="13">
        <text>Hydrolysis of Ala-|-Gly bond in repressor LexA.</text>
        <dbReference type="EC" id="3.4.21.88"/>
    </reaction>
</comment>
<evidence type="ECO:0000313" key="23">
    <source>
        <dbReference type="EMBL" id="TDX46827.1"/>
    </source>
</evidence>
<keyword evidence="5 13" id="KW-0227">DNA damage</keyword>
<feature type="site" description="Cleavage; by autolysis" evidence="13">
    <location>
        <begin position="93"/>
        <end position="94"/>
    </location>
</feature>
<evidence type="ECO:0000256" key="4">
    <source>
        <dbReference type="ARBA" id="ARBA00022705"/>
    </source>
</evidence>
<dbReference type="PANTHER" id="PTHR33516:SF2">
    <property type="entry name" value="LEXA REPRESSOR-RELATED"/>
    <property type="match status" value="1"/>
</dbReference>
<dbReference type="FunFam" id="2.10.109.10:FF:000001">
    <property type="entry name" value="LexA repressor"/>
    <property type="match status" value="1"/>
</dbReference>
<evidence type="ECO:0000256" key="5">
    <source>
        <dbReference type="ARBA" id="ARBA00022763"/>
    </source>
</evidence>
<evidence type="ECO:0000313" key="20">
    <source>
        <dbReference type="EMBL" id="SDI50341.1"/>
    </source>
</evidence>
<dbReference type="InterPro" id="IPR036286">
    <property type="entry name" value="LexA/Signal_pep-like_sf"/>
</dbReference>
<dbReference type="Pfam" id="PF00717">
    <property type="entry name" value="Peptidase_S24"/>
    <property type="match status" value="1"/>
</dbReference>
<evidence type="ECO:0000256" key="9">
    <source>
        <dbReference type="ARBA" id="ARBA00023125"/>
    </source>
</evidence>
<keyword evidence="6 13" id="KW-0378">Hydrolase</keyword>
<evidence type="ECO:0000313" key="30">
    <source>
        <dbReference type="Proteomes" id="UP000324896"/>
    </source>
</evidence>
<keyword evidence="3 13" id="KW-0678">Repressor</keyword>
<dbReference type="Proteomes" id="UP000198945">
    <property type="component" value="Unassembled WGS sequence"/>
</dbReference>
<evidence type="ECO:0000256" key="14">
    <source>
        <dbReference type="RuleBase" id="RU003991"/>
    </source>
</evidence>
<dbReference type="NCBIfam" id="TIGR00498">
    <property type="entry name" value="lexA"/>
    <property type="match status" value="1"/>
</dbReference>
<evidence type="ECO:0000259" key="16">
    <source>
        <dbReference type="Pfam" id="PF01726"/>
    </source>
</evidence>
<feature type="domain" description="Peptidase S24/S26A/S26B/S26C" evidence="15">
    <location>
        <begin position="86"/>
        <end position="200"/>
    </location>
</feature>
<dbReference type="GeneID" id="57011767"/>
<evidence type="ECO:0000256" key="11">
    <source>
        <dbReference type="ARBA" id="ARBA00023204"/>
    </source>
</evidence>
<keyword evidence="8 13" id="KW-0805">Transcription regulation</keyword>
<keyword evidence="11 13" id="KW-0234">DNA repair</keyword>
<feature type="active site" description="For autocatalytic cleavage activity" evidence="13">
    <location>
        <position position="130"/>
    </location>
</feature>
<evidence type="ECO:0000256" key="7">
    <source>
        <dbReference type="ARBA" id="ARBA00022813"/>
    </source>
</evidence>
<dbReference type="EMBL" id="FNBJ01000001">
    <property type="protein sequence ID" value="SDE73891.1"/>
    <property type="molecule type" value="Genomic_DNA"/>
</dbReference>
<gene>
    <name evidence="13" type="primary">lexA</name>
    <name evidence="22" type="ORF">BY453_104156</name>
    <name evidence="23" type="ORF">C7954_10329</name>
    <name evidence="17" type="ORF">C8C78_103115</name>
    <name evidence="18" type="ORF">SAMN04488597_11363</name>
    <name evidence="19" type="ORF">SAMN04488598_101256</name>
    <name evidence="21" type="ORF">SAMN04515652_10135</name>
    <name evidence="20" type="ORF">SAMN04515654_107108</name>
</gene>
<evidence type="ECO:0000256" key="13">
    <source>
        <dbReference type="HAMAP-Rule" id="MF_00015"/>
    </source>
</evidence>
<reference evidence="20 25" key="1">
    <citation type="submission" date="2016-10" db="EMBL/GenBank/DDBJ databases">
        <authorList>
            <person name="de Groot N.N."/>
        </authorList>
    </citation>
    <scope>NUCLEOTIDE SEQUENCE [LARGE SCALE GENOMIC DNA]</scope>
    <source>
        <strain evidence="20 25">WG7</strain>
    </source>
</reference>
<evidence type="ECO:0000256" key="3">
    <source>
        <dbReference type="ARBA" id="ARBA00022491"/>
    </source>
</evidence>
<evidence type="ECO:0000313" key="22">
    <source>
        <dbReference type="EMBL" id="TDS33763.1"/>
    </source>
</evidence>
<dbReference type="InterPro" id="IPR039418">
    <property type="entry name" value="LexA-like"/>
</dbReference>
<reference evidence="24 26" key="2">
    <citation type="submission" date="2016-10" db="EMBL/GenBank/DDBJ databases">
        <authorList>
            <person name="Varghese N."/>
            <person name="Submissions S."/>
        </authorList>
    </citation>
    <scope>NUCLEOTIDE SEQUENCE [LARGE SCALE GENOMIC DNA]</scope>
    <source>
        <strain evidence="18 30">WG10</strain>
        <strain evidence="19 26">WG2</strain>
        <strain evidence="21 24">WG5</strain>
    </source>
</reference>
<sequence>MEDLSKRQQSILQFIIDEIKSKGYPPSVREIGKAVGLKSPASVHSHLKTLEKLDYLRRDPSKPRAIEVIYNNDQENKTDKEIINIPIVGKVTAGAPILAEENIEDYFPLPLSYLKVGNNDLFMLKVSGDSMIEAGIHDGDYVIAEKQSYAQNNDIVIALLDDEATVKLFFKEEDHIRLQPQNSAYEPIISKNVMILGKVIGLFRKFD</sequence>
<protein>
    <recommendedName>
        <fullName evidence="13">LexA repressor</fullName>
        <ecNumber evidence="13">3.4.21.88</ecNumber>
    </recommendedName>
</protein>
<comment type="function">
    <text evidence="13">Represses a number of genes involved in the response to DNA damage (SOS response), including recA and lexA. In the presence of single-stranded DNA, RecA interacts with LexA causing an autocatalytic cleavage which disrupts the DNA-binding part of LexA, leading to derepression of the SOS regulon and eventually DNA repair.</text>
</comment>
<keyword evidence="10 13" id="KW-0804">Transcription</keyword>
<evidence type="ECO:0000313" key="29">
    <source>
        <dbReference type="Proteomes" id="UP000295758"/>
    </source>
</evidence>
<dbReference type="GO" id="GO:0006260">
    <property type="term" value="P:DNA replication"/>
    <property type="evidence" value="ECO:0007669"/>
    <property type="project" value="UniProtKB-UniRule"/>
</dbReference>
<evidence type="ECO:0000313" key="28">
    <source>
        <dbReference type="Proteomes" id="UP000295472"/>
    </source>
</evidence>
<dbReference type="EMBL" id="FMYT01000013">
    <property type="protein sequence ID" value="SDC76395.1"/>
    <property type="molecule type" value="Genomic_DNA"/>
</dbReference>
<proteinExistence type="inferred from homology"/>
<evidence type="ECO:0000256" key="6">
    <source>
        <dbReference type="ARBA" id="ARBA00022801"/>
    </source>
</evidence>
<reference evidence="17 27" key="3">
    <citation type="submission" date="2018-04" db="EMBL/GenBank/DDBJ databases">
        <title>Subsurface microbial communities from deep shales in Ohio and West Virginia, USA.</title>
        <authorList>
            <person name="Wrighton K."/>
        </authorList>
    </citation>
    <scope>NUCLEOTIDE SEQUENCE [LARGE SCALE GENOMIC DNA]</scope>
    <source>
        <strain evidence="23 28">DSMZ 11287</strain>
        <strain evidence="17 27">MSL28</strain>
    </source>
</reference>
<dbReference type="GO" id="GO:0045892">
    <property type="term" value="P:negative regulation of DNA-templated transcription"/>
    <property type="evidence" value="ECO:0007669"/>
    <property type="project" value="UniProtKB-UniRule"/>
</dbReference>
<keyword evidence="9 13" id="KW-0238">DNA-binding</keyword>
<evidence type="ECO:0000256" key="10">
    <source>
        <dbReference type="ARBA" id="ARBA00023163"/>
    </source>
</evidence>
<dbReference type="Gene3D" id="1.10.10.10">
    <property type="entry name" value="Winged helix-like DNA-binding domain superfamily/Winged helix DNA-binding domain"/>
    <property type="match status" value="1"/>
</dbReference>
<comment type="subunit">
    <text evidence="2 13">Homodimer.</text>
</comment>
<evidence type="ECO:0000256" key="2">
    <source>
        <dbReference type="ARBA" id="ARBA00011738"/>
    </source>
</evidence>
<dbReference type="GO" id="GO:0009432">
    <property type="term" value="P:SOS response"/>
    <property type="evidence" value="ECO:0007669"/>
    <property type="project" value="UniProtKB-UniRule"/>
</dbReference>
<accession>A0A1G6PAK8</accession>
<dbReference type="SUPFAM" id="SSF51306">
    <property type="entry name" value="LexA/Signal peptidase"/>
    <property type="match status" value="1"/>
</dbReference>
<dbReference type="InterPro" id="IPR006197">
    <property type="entry name" value="Peptidase_S24_LexA"/>
</dbReference>
<dbReference type="InterPro" id="IPR036388">
    <property type="entry name" value="WH-like_DNA-bd_sf"/>
</dbReference>
<evidence type="ECO:0000313" key="24">
    <source>
        <dbReference type="Proteomes" id="UP000198612"/>
    </source>
</evidence>
<dbReference type="InterPro" id="IPR006199">
    <property type="entry name" value="LexA_DNA-bd_dom"/>
</dbReference>
<dbReference type="EMBL" id="FNEH01000007">
    <property type="protein sequence ID" value="SDI50341.1"/>
    <property type="molecule type" value="Genomic_DNA"/>
</dbReference>
<name>A0A1G6PAK8_9FIRM</name>
<dbReference type="InterPro" id="IPR006200">
    <property type="entry name" value="LexA"/>
</dbReference>
<evidence type="ECO:0000313" key="21">
    <source>
        <dbReference type="EMBL" id="SES61459.1"/>
    </source>
</evidence>
<dbReference type="Proteomes" id="UP000198612">
    <property type="component" value="Unassembled WGS sequence"/>
</dbReference>